<dbReference type="Pfam" id="PF04716">
    <property type="entry name" value="ETC_C1_NDUFA5"/>
    <property type="match status" value="1"/>
</dbReference>
<comment type="subunit">
    <text evidence="4">Complex I is composed of 45 different subunits.</text>
</comment>
<comment type="similarity">
    <text evidence="3">Belongs to the complex I NDUFA5 subunit family.</text>
</comment>
<organism evidence="11 12">
    <name type="scientific">Heterodera schachtii</name>
    <name type="common">Sugarbeet cyst nematode worm</name>
    <name type="synonym">Tylenchus schachtii</name>
    <dbReference type="NCBI Taxonomy" id="97005"/>
    <lineage>
        <taxon>Eukaryota</taxon>
        <taxon>Metazoa</taxon>
        <taxon>Ecdysozoa</taxon>
        <taxon>Nematoda</taxon>
        <taxon>Chromadorea</taxon>
        <taxon>Rhabditida</taxon>
        <taxon>Tylenchina</taxon>
        <taxon>Tylenchomorpha</taxon>
        <taxon>Tylenchoidea</taxon>
        <taxon>Heteroderidae</taxon>
        <taxon>Heteroderinae</taxon>
        <taxon>Heterodera</taxon>
    </lineage>
</organism>
<evidence type="ECO:0000256" key="7">
    <source>
        <dbReference type="ARBA" id="ARBA00022792"/>
    </source>
</evidence>
<dbReference type="PANTHER" id="PTHR12653">
    <property type="entry name" value="NADH-UBIQUINONE OXIDOREDUCTASE 13 KD-B SUBUNIT"/>
    <property type="match status" value="1"/>
</dbReference>
<dbReference type="AlphaFoldDB" id="A0ABD2JV37"/>
<keyword evidence="6" id="KW-0679">Respiratory chain</keyword>
<dbReference type="Proteomes" id="UP001620645">
    <property type="component" value="Unassembled WGS sequence"/>
</dbReference>
<keyword evidence="12" id="KW-1185">Reference proteome</keyword>
<dbReference type="InterPro" id="IPR006806">
    <property type="entry name" value="NDUFA5"/>
</dbReference>
<evidence type="ECO:0000256" key="6">
    <source>
        <dbReference type="ARBA" id="ARBA00022660"/>
    </source>
</evidence>
<evidence type="ECO:0000256" key="5">
    <source>
        <dbReference type="ARBA" id="ARBA00022448"/>
    </source>
</evidence>
<comment type="function">
    <text evidence="1">Accessory subunit of the mitochondrial membrane respiratory chain NADH dehydrogenase (Complex I), that is believed not to be involved in catalysis. Complex I functions in the transfer of electrons from NADH to the respiratory chain. The immediate electron acceptor for the enzyme is believed to be ubiquinone.</text>
</comment>
<evidence type="ECO:0000256" key="10">
    <source>
        <dbReference type="ARBA" id="ARBA00023136"/>
    </source>
</evidence>
<comment type="caution">
    <text evidence="11">The sequence shown here is derived from an EMBL/GenBank/DDBJ whole genome shotgun (WGS) entry which is preliminary data.</text>
</comment>
<evidence type="ECO:0000256" key="4">
    <source>
        <dbReference type="ARBA" id="ARBA00011533"/>
    </source>
</evidence>
<evidence type="ECO:0000256" key="1">
    <source>
        <dbReference type="ARBA" id="ARBA00003195"/>
    </source>
</evidence>
<dbReference type="GO" id="GO:0005743">
    <property type="term" value="C:mitochondrial inner membrane"/>
    <property type="evidence" value="ECO:0007669"/>
    <property type="project" value="UniProtKB-SubCell"/>
</dbReference>
<dbReference type="EMBL" id="JBICCN010000095">
    <property type="protein sequence ID" value="KAL3094283.1"/>
    <property type="molecule type" value="Genomic_DNA"/>
</dbReference>
<evidence type="ECO:0000256" key="2">
    <source>
        <dbReference type="ARBA" id="ARBA00004443"/>
    </source>
</evidence>
<gene>
    <name evidence="11" type="ORF">niasHS_004039</name>
</gene>
<proteinExistence type="inferred from homology"/>
<name>A0ABD2JV37_HETSC</name>
<evidence type="ECO:0000256" key="9">
    <source>
        <dbReference type="ARBA" id="ARBA00023128"/>
    </source>
</evidence>
<keyword evidence="5" id="KW-0813">Transport</keyword>
<evidence type="ECO:0000256" key="3">
    <source>
        <dbReference type="ARBA" id="ARBA00010261"/>
    </source>
</evidence>
<sequence>MLQRLFVGKNFTCLPLFASSRNYPGSNFTFPIDFYENKYVLLHQRAREKVSPDFHKQTTGLNGLYVNENPHKDLRLLYHRILRVIGMIPDSSQYRMAVEEIVKHRLSLVEAEPDIQKLEQKIGMGQIEEVVQQAEYELECIRLFVAHKCWEPLVEKADEAQWRWPIGPGP</sequence>
<evidence type="ECO:0000256" key="8">
    <source>
        <dbReference type="ARBA" id="ARBA00022982"/>
    </source>
</evidence>
<evidence type="ECO:0000313" key="12">
    <source>
        <dbReference type="Proteomes" id="UP001620645"/>
    </source>
</evidence>
<keyword evidence="8" id="KW-0249">Electron transport</keyword>
<reference evidence="11 12" key="1">
    <citation type="submission" date="2024-10" db="EMBL/GenBank/DDBJ databases">
        <authorList>
            <person name="Kim D."/>
        </authorList>
    </citation>
    <scope>NUCLEOTIDE SEQUENCE [LARGE SCALE GENOMIC DNA]</scope>
    <source>
        <strain evidence="11">Taebaek</strain>
    </source>
</reference>
<evidence type="ECO:0000313" key="11">
    <source>
        <dbReference type="EMBL" id="KAL3094283.1"/>
    </source>
</evidence>
<keyword evidence="9" id="KW-0496">Mitochondrion</keyword>
<keyword evidence="10" id="KW-0472">Membrane</keyword>
<protein>
    <submittedName>
        <fullName evidence="11">Uncharacterized protein</fullName>
    </submittedName>
</protein>
<accession>A0ABD2JV37</accession>
<comment type="subcellular location">
    <subcellularLocation>
        <location evidence="2">Mitochondrion inner membrane</location>
        <topology evidence="2">Peripheral membrane protein</topology>
        <orientation evidence="2">Matrix side</orientation>
    </subcellularLocation>
</comment>
<dbReference type="PANTHER" id="PTHR12653:SF0">
    <property type="entry name" value="NADH DEHYDROGENASE [UBIQUINONE] 1 ALPHA SUBCOMPLEX SUBUNIT 5"/>
    <property type="match status" value="1"/>
</dbReference>
<keyword evidence="7" id="KW-0999">Mitochondrion inner membrane</keyword>